<evidence type="ECO:0000256" key="1">
    <source>
        <dbReference type="SAM" id="SignalP"/>
    </source>
</evidence>
<gene>
    <name evidence="2" type="ORF">VICG_00123</name>
</gene>
<feature type="chain" id="PRO_5003960053" evidence="1">
    <location>
        <begin position="30"/>
        <end position="125"/>
    </location>
</feature>
<dbReference type="AlphaFoldDB" id="L2GPJ0"/>
<dbReference type="Proteomes" id="UP000011082">
    <property type="component" value="Unassembled WGS sequence"/>
</dbReference>
<keyword evidence="3" id="KW-1185">Reference proteome</keyword>
<keyword evidence="1" id="KW-0732">Signal</keyword>
<evidence type="ECO:0000313" key="3">
    <source>
        <dbReference type="Proteomes" id="UP000011082"/>
    </source>
</evidence>
<accession>L2GPJ0</accession>
<dbReference type="EMBL" id="JH370130">
    <property type="protein sequence ID" value="ELA42808.1"/>
    <property type="molecule type" value="Genomic_DNA"/>
</dbReference>
<dbReference type="VEuPathDB" id="MicrosporidiaDB:VICG_00123"/>
<protein>
    <submittedName>
        <fullName evidence="2">Uncharacterized protein</fullName>
    </submittedName>
</protein>
<feature type="signal peptide" evidence="1">
    <location>
        <begin position="1"/>
        <end position="29"/>
    </location>
</feature>
<reference evidence="3" key="1">
    <citation type="submission" date="2011-05" db="EMBL/GenBank/DDBJ databases">
        <title>The genome sequence of Vittaforma corneae strain ATCC 50505.</title>
        <authorList>
            <consortium name="The Broad Institute Genome Sequencing Platform"/>
            <person name="Cuomo C."/>
            <person name="Didier E."/>
            <person name="Bowers L."/>
            <person name="Young S.K."/>
            <person name="Zeng Q."/>
            <person name="Gargeya S."/>
            <person name="Fitzgerald M."/>
            <person name="Haas B."/>
            <person name="Abouelleil A."/>
            <person name="Alvarado L."/>
            <person name="Arachchi H.M."/>
            <person name="Berlin A."/>
            <person name="Chapman S.B."/>
            <person name="Gearin G."/>
            <person name="Goldberg J."/>
            <person name="Griggs A."/>
            <person name="Gujja S."/>
            <person name="Hansen M."/>
            <person name="Heiman D."/>
            <person name="Howarth C."/>
            <person name="Larimer J."/>
            <person name="Lui A."/>
            <person name="MacDonald P.J.P."/>
            <person name="McCowen C."/>
            <person name="Montmayeur A."/>
            <person name="Murphy C."/>
            <person name="Neiman D."/>
            <person name="Pearson M."/>
            <person name="Priest M."/>
            <person name="Roberts A."/>
            <person name="Saif S."/>
            <person name="Shea T."/>
            <person name="Sisk P."/>
            <person name="Stolte C."/>
            <person name="Sykes S."/>
            <person name="Wortman J."/>
            <person name="Nusbaum C."/>
            <person name="Birren B."/>
        </authorList>
    </citation>
    <scope>NUCLEOTIDE SEQUENCE [LARGE SCALE GENOMIC DNA]</scope>
    <source>
        <strain evidence="3">ATCC 50505</strain>
    </source>
</reference>
<dbReference type="HOGENOM" id="CLU_1994369_0_0_1"/>
<dbReference type="GeneID" id="19880841"/>
<name>L2GPJ0_VITCO</name>
<dbReference type="InParanoid" id="L2GPJ0"/>
<organism evidence="2 3">
    <name type="scientific">Vittaforma corneae (strain ATCC 50505)</name>
    <name type="common">Microsporidian parasite</name>
    <name type="synonym">Nosema corneum</name>
    <dbReference type="NCBI Taxonomy" id="993615"/>
    <lineage>
        <taxon>Eukaryota</taxon>
        <taxon>Fungi</taxon>
        <taxon>Fungi incertae sedis</taxon>
        <taxon>Microsporidia</taxon>
        <taxon>Nosematidae</taxon>
        <taxon>Vittaforma</taxon>
    </lineage>
</organism>
<evidence type="ECO:0000313" key="2">
    <source>
        <dbReference type="EMBL" id="ELA42808.1"/>
    </source>
</evidence>
<proteinExistence type="predicted"/>
<sequence>MSRRLRHVFSTLIGALLYLLFKGPQDVLEESVFPSILVINEANFTNLKTGSWMVVTEKFKIDNLNMYTETPSNYGVLVVNSMNKARIAALLGLENPADFAIINNGVVVNRTVSQSIDFNVRFRKS</sequence>
<dbReference type="RefSeq" id="XP_007603576.1">
    <property type="nucleotide sequence ID" value="XM_007603514.1"/>
</dbReference>